<gene>
    <name evidence="13" type="ORF">EB796_021683</name>
</gene>
<dbReference type="InterPro" id="IPR036236">
    <property type="entry name" value="Znf_C2H2_sf"/>
</dbReference>
<feature type="domain" description="C2H2-type" evidence="12">
    <location>
        <begin position="199"/>
        <end position="226"/>
    </location>
</feature>
<dbReference type="Gene3D" id="3.30.160.60">
    <property type="entry name" value="Classic Zinc Finger"/>
    <property type="match status" value="4"/>
</dbReference>
<feature type="region of interest" description="Disordered" evidence="11">
    <location>
        <begin position="15"/>
        <end position="35"/>
    </location>
</feature>
<feature type="region of interest" description="Disordered" evidence="11">
    <location>
        <begin position="472"/>
        <end position="530"/>
    </location>
</feature>
<evidence type="ECO:0000256" key="10">
    <source>
        <dbReference type="PROSITE-ProRule" id="PRU00042"/>
    </source>
</evidence>
<dbReference type="SUPFAM" id="SSF57667">
    <property type="entry name" value="beta-beta-alpha zinc fingers"/>
    <property type="match status" value="2"/>
</dbReference>
<dbReference type="SMART" id="SM00355">
    <property type="entry name" value="ZnF_C2H2"/>
    <property type="match status" value="9"/>
</dbReference>
<dbReference type="GO" id="GO:0035282">
    <property type="term" value="P:segmentation"/>
    <property type="evidence" value="ECO:0007669"/>
    <property type="project" value="UniProtKB-KW"/>
</dbReference>
<name>A0A7J7J1P4_BUGNE</name>
<evidence type="ECO:0000256" key="11">
    <source>
        <dbReference type="SAM" id="MobiDB-lite"/>
    </source>
</evidence>
<keyword evidence="14" id="KW-1185">Reference proteome</keyword>
<dbReference type="InterPro" id="IPR013087">
    <property type="entry name" value="Znf_C2H2_type"/>
</dbReference>
<dbReference type="AlphaFoldDB" id="A0A7J7J1P4"/>
<dbReference type="Proteomes" id="UP000593567">
    <property type="component" value="Unassembled WGS sequence"/>
</dbReference>
<reference evidence="13" key="1">
    <citation type="submission" date="2020-06" db="EMBL/GenBank/DDBJ databases">
        <title>Draft genome of Bugula neritina, a colonial animal packing powerful symbionts and potential medicines.</title>
        <authorList>
            <person name="Rayko M."/>
        </authorList>
    </citation>
    <scope>NUCLEOTIDE SEQUENCE [LARGE SCALE GENOMIC DNA]</scope>
    <source>
        <strain evidence="13">Kwan_BN1</strain>
    </source>
</reference>
<dbReference type="GO" id="GO:0008270">
    <property type="term" value="F:zinc ion binding"/>
    <property type="evidence" value="ECO:0007669"/>
    <property type="project" value="UniProtKB-KW"/>
</dbReference>
<evidence type="ECO:0000256" key="5">
    <source>
        <dbReference type="ARBA" id="ARBA00022737"/>
    </source>
</evidence>
<dbReference type="GO" id="GO:0003677">
    <property type="term" value="F:DNA binding"/>
    <property type="evidence" value="ECO:0007669"/>
    <property type="project" value="UniProtKB-KW"/>
</dbReference>
<accession>A0A7J7J1P4</accession>
<evidence type="ECO:0000256" key="1">
    <source>
        <dbReference type="ARBA" id="ARBA00004123"/>
    </source>
</evidence>
<evidence type="ECO:0000256" key="8">
    <source>
        <dbReference type="ARBA" id="ARBA00023125"/>
    </source>
</evidence>
<protein>
    <submittedName>
        <fullName evidence="13">Hb</fullName>
    </submittedName>
</protein>
<dbReference type="PANTHER" id="PTHR24392:SF49">
    <property type="entry name" value="PROTEIN HUNCHBACK"/>
    <property type="match status" value="1"/>
</dbReference>
<keyword evidence="8" id="KW-0238">DNA-binding</keyword>
<keyword evidence="3" id="KW-0217">Developmental protein</keyword>
<feature type="compositionally biased region" description="Basic residues" evidence="11">
    <location>
        <begin position="277"/>
        <end position="287"/>
    </location>
</feature>
<comment type="caution">
    <text evidence="13">The sequence shown here is derived from an EMBL/GenBank/DDBJ whole genome shotgun (WGS) entry which is preliminary data.</text>
</comment>
<evidence type="ECO:0000256" key="6">
    <source>
        <dbReference type="ARBA" id="ARBA00022771"/>
    </source>
</evidence>
<evidence type="ECO:0000256" key="7">
    <source>
        <dbReference type="ARBA" id="ARBA00022833"/>
    </source>
</evidence>
<feature type="domain" description="C2H2-type" evidence="12">
    <location>
        <begin position="171"/>
        <end position="198"/>
    </location>
</feature>
<feature type="region of interest" description="Disordered" evidence="11">
    <location>
        <begin position="273"/>
        <end position="309"/>
    </location>
</feature>
<feature type="domain" description="C2H2-type" evidence="12">
    <location>
        <begin position="71"/>
        <end position="99"/>
    </location>
</feature>
<feature type="compositionally biased region" description="Low complexity" evidence="11">
    <location>
        <begin position="20"/>
        <end position="32"/>
    </location>
</feature>
<evidence type="ECO:0000259" key="12">
    <source>
        <dbReference type="PROSITE" id="PS50157"/>
    </source>
</evidence>
<dbReference type="PANTHER" id="PTHR24392">
    <property type="entry name" value="ZINC FINGER PROTEIN"/>
    <property type="match status" value="1"/>
</dbReference>
<feature type="domain" description="C2H2-type" evidence="12">
    <location>
        <begin position="645"/>
        <end position="672"/>
    </location>
</feature>
<feature type="compositionally biased region" description="Polar residues" evidence="11">
    <location>
        <begin position="488"/>
        <end position="500"/>
    </location>
</feature>
<feature type="domain" description="C2H2-type" evidence="12">
    <location>
        <begin position="46"/>
        <end position="73"/>
    </location>
</feature>
<evidence type="ECO:0000256" key="3">
    <source>
        <dbReference type="ARBA" id="ARBA00022473"/>
    </source>
</evidence>
<dbReference type="EMBL" id="VXIV02003199">
    <property type="protein sequence ID" value="KAF6020023.1"/>
    <property type="molecule type" value="Genomic_DNA"/>
</dbReference>
<dbReference type="GO" id="GO:0005634">
    <property type="term" value="C:nucleus"/>
    <property type="evidence" value="ECO:0007669"/>
    <property type="project" value="UniProtKB-SubCell"/>
</dbReference>
<keyword evidence="4" id="KW-0479">Metal-binding</keyword>
<keyword evidence="6 10" id="KW-0863">Zinc-finger</keyword>
<sequence>MISKLTFVEMLSDAKSKEVNSNSDDNSTHSSSPMTLSLEQGEAGLYYCKVCNYSCALKEDMETHTKTHFSHRCEQCNYSARTEGRLRRHIKQFHTEQWHTETESEAVPSLDTLLSRAMKDQIQVVDEQLENKLQKSGRRKHYKCKHCTFIATEKVELWKHVRGHLKKGKVMSCPLCPFITEYKHHLEYHMRNHFNSKPYKCKECSYACVNKSMLNSHMKSHSDTYSYRCGSCKYVSKYTHTLKTHLREKAHEPAPVINPDGTLNYDTDYLLSEKKSSSKSRQSKKIKNASATDAPASANPSPFGPHVRMSTPVPTSMLPFWATSFGGEIRSAPPPLLPTNLTGFYPNLMPPIGQPQPASNQEQKGSLFSHPVKCEQCEFMAKSNEDLKNHVTLCHAAPGKLFNNMFNGFGSNRPIMPFPFVPGGPWNGGMMRPATSHQFPFSPMNPAQRMMLDKNNQGTKNLYALGSTSLQHFHQSQPPTDIKPVFTPPSSSLPNQTSLSEAPLNLSKSEKDPEPPVLDTRRRSRKGKASKIDALCLKLQEKAGGADRDSGDDAMFSQNVDSFSEQVEESENTLPLAMVDASNTNDGHEKDELSDLSKQIQESNNNELHDRNESQMELTNAEGNNNNEVSNEDKLNLEPKNKKQYTCVHCEMTFSNDAMYVIHMGYHGYQNPFVCNICGTETEDKVSFFCHIARASHP</sequence>
<keyword evidence="9" id="KW-0539">Nucleus</keyword>
<organism evidence="13 14">
    <name type="scientific">Bugula neritina</name>
    <name type="common">Brown bryozoan</name>
    <name type="synonym">Sertularia neritina</name>
    <dbReference type="NCBI Taxonomy" id="10212"/>
    <lineage>
        <taxon>Eukaryota</taxon>
        <taxon>Metazoa</taxon>
        <taxon>Spiralia</taxon>
        <taxon>Lophotrochozoa</taxon>
        <taxon>Bryozoa</taxon>
        <taxon>Gymnolaemata</taxon>
        <taxon>Cheilostomatida</taxon>
        <taxon>Flustrina</taxon>
        <taxon>Buguloidea</taxon>
        <taxon>Bugulidae</taxon>
        <taxon>Bugula</taxon>
    </lineage>
</organism>
<evidence type="ECO:0000256" key="9">
    <source>
        <dbReference type="ARBA" id="ARBA00023242"/>
    </source>
</evidence>
<proteinExistence type="inferred from homology"/>
<dbReference type="PROSITE" id="PS50157">
    <property type="entry name" value="ZINC_FINGER_C2H2_2"/>
    <property type="match status" value="5"/>
</dbReference>
<comment type="subcellular location">
    <subcellularLocation>
        <location evidence="1">Nucleus</location>
    </subcellularLocation>
</comment>
<dbReference type="Pfam" id="PF00096">
    <property type="entry name" value="zf-C2H2"/>
    <property type="match status" value="1"/>
</dbReference>
<dbReference type="PROSITE" id="PS00028">
    <property type="entry name" value="ZINC_FINGER_C2H2_1"/>
    <property type="match status" value="3"/>
</dbReference>
<evidence type="ECO:0000256" key="2">
    <source>
        <dbReference type="ARBA" id="ARBA00007746"/>
    </source>
</evidence>
<comment type="similarity">
    <text evidence="2">Belongs to the hunchback C2H2-type zinc-finger protein family.</text>
</comment>
<evidence type="ECO:0000313" key="13">
    <source>
        <dbReference type="EMBL" id="KAF6020023.1"/>
    </source>
</evidence>
<keyword evidence="7" id="KW-0862">Zinc</keyword>
<evidence type="ECO:0000313" key="14">
    <source>
        <dbReference type="Proteomes" id="UP000593567"/>
    </source>
</evidence>
<dbReference type="FunFam" id="3.30.160.60:FF:000446">
    <property type="entry name" value="Zinc finger protein"/>
    <property type="match status" value="1"/>
</dbReference>
<keyword evidence="5" id="KW-0677">Repeat</keyword>
<evidence type="ECO:0000256" key="4">
    <source>
        <dbReference type="ARBA" id="ARBA00022723"/>
    </source>
</evidence>
<dbReference type="OrthoDB" id="10015593at2759"/>